<feature type="compositionally biased region" description="Gly residues" evidence="1">
    <location>
        <begin position="103"/>
        <end position="123"/>
    </location>
</feature>
<dbReference type="Pfam" id="PF17892">
    <property type="entry name" value="Cadherin_5"/>
    <property type="match status" value="1"/>
</dbReference>
<feature type="domain" description="CshA" evidence="5">
    <location>
        <begin position="1105"/>
        <end position="1160"/>
    </location>
</feature>
<feature type="compositionally biased region" description="Gly residues" evidence="1">
    <location>
        <begin position="150"/>
        <end position="170"/>
    </location>
</feature>
<feature type="domain" description="CshA" evidence="5">
    <location>
        <begin position="989"/>
        <end position="1044"/>
    </location>
</feature>
<feature type="compositionally biased region" description="Gly residues" evidence="1">
    <location>
        <begin position="196"/>
        <end position="213"/>
    </location>
</feature>
<dbReference type="Gene3D" id="2.60.40.2810">
    <property type="match status" value="2"/>
</dbReference>
<feature type="region of interest" description="Disordered" evidence="1">
    <location>
        <begin position="103"/>
        <end position="249"/>
    </location>
</feature>
<keyword evidence="7" id="KW-1185">Reference proteome</keyword>
<feature type="compositionally biased region" description="Gly residues" evidence="1">
    <location>
        <begin position="1617"/>
        <end position="1631"/>
    </location>
</feature>
<feature type="transmembrane region" description="Helical" evidence="2">
    <location>
        <begin position="1642"/>
        <end position="1661"/>
    </location>
</feature>
<keyword evidence="2" id="KW-0472">Membrane</keyword>
<protein>
    <submittedName>
        <fullName evidence="6">Tandem-95 repeat protein</fullName>
    </submittedName>
</protein>
<dbReference type="InterPro" id="IPR001434">
    <property type="entry name" value="OmcB-like_DUF11"/>
</dbReference>
<accession>A0ABR8MHL9</accession>
<feature type="domain" description="DUF11" evidence="3">
    <location>
        <begin position="326"/>
        <end position="476"/>
    </location>
</feature>
<keyword evidence="2" id="KW-0812">Transmembrane</keyword>
<dbReference type="Pfam" id="PF01345">
    <property type="entry name" value="DUF11"/>
    <property type="match status" value="1"/>
</dbReference>
<proteinExistence type="predicted"/>
<dbReference type="NCBIfam" id="TIGR04225">
    <property type="entry name" value="CshA_fibril_rpt"/>
    <property type="match status" value="7"/>
</dbReference>
<feature type="domain" description="CshA" evidence="5">
    <location>
        <begin position="647"/>
        <end position="702"/>
    </location>
</feature>
<feature type="compositionally biased region" description="Gly residues" evidence="1">
    <location>
        <begin position="240"/>
        <end position="249"/>
    </location>
</feature>
<feature type="domain" description="Cadherin-like" evidence="4">
    <location>
        <begin position="1558"/>
        <end position="1609"/>
    </location>
</feature>
<keyword evidence="2" id="KW-1133">Transmembrane helix</keyword>
<dbReference type="RefSeq" id="WP_191199814.1">
    <property type="nucleotide sequence ID" value="NZ_BAAAPA010000008.1"/>
</dbReference>
<evidence type="ECO:0000256" key="2">
    <source>
        <dbReference type="SAM" id="Phobius"/>
    </source>
</evidence>
<evidence type="ECO:0000313" key="6">
    <source>
        <dbReference type="EMBL" id="MBD3915467.1"/>
    </source>
</evidence>
<dbReference type="InterPro" id="IPR041690">
    <property type="entry name" value="Cadherin_5"/>
</dbReference>
<evidence type="ECO:0000313" key="7">
    <source>
        <dbReference type="Proteomes" id="UP000649289"/>
    </source>
</evidence>
<feature type="compositionally biased region" description="Polar residues" evidence="1">
    <location>
        <begin position="489"/>
        <end position="499"/>
    </location>
</feature>
<reference evidence="6 7" key="1">
    <citation type="submission" date="2020-09" db="EMBL/GenBank/DDBJ databases">
        <title>novel species in genus Nocardioides.</title>
        <authorList>
            <person name="Zhang G."/>
        </authorList>
    </citation>
    <scope>NUCLEOTIDE SEQUENCE [LARGE SCALE GENOMIC DNA]</scope>
    <source>
        <strain evidence="6 7">19197</strain>
    </source>
</reference>
<feature type="domain" description="CshA" evidence="5">
    <location>
        <begin position="821"/>
        <end position="931"/>
    </location>
</feature>
<feature type="domain" description="CshA" evidence="5">
    <location>
        <begin position="1217"/>
        <end position="1273"/>
    </location>
</feature>
<feature type="domain" description="CshA" evidence="5">
    <location>
        <begin position="1332"/>
        <end position="1389"/>
    </location>
</feature>
<gene>
    <name evidence="6" type="ORF">IEZ25_12665</name>
</gene>
<sequence length="1668" mass="162888">MGTALAFAASTVVATVVVDTTAAPLASANPAPTPGPIAVTAPGSFSGTVPLGSCFVDVRVTGGAGGHNMIGNQVSQPNANGAAARISARYAVVPGESFSGVVGGGGGQARTAGSNGGGNGGLLTGQNLHPGAGGGGWTSLQLDGTDVVVAGGGGGSGGGHSLTEGGGGDAGLPSGPGVTAGSTGVAGRDEPASNAVGGGGGGGTTASGAGGVNSGNAARNGAAGSGRTGGDAGEDATPDSGGGGGGGWFGAGGAASTVGNGGGGLTETGVTGAGGGGGSSYVAPTSPGQPGYAVSGVASTAVGKRAAAGAGANGDVLLTFVPCTYDLAVTKTVDDTSPDPGDTVTWTVTVANVGTVPMTRGDTVTLGDSLPGPGAKVVQSISRTGGSNDRGLARGPVTCGVSAGDPMPATLSCSRPYADGVASSADTGVRGLDPGEVLTVVYTQAIPSAASPATHTNTATVTDRVTTDSNDSATASITIVAGPPVATDDSANTPFNQAVTLPGAANDTPGDPGTPIQPGQTVFTSSAATNGGKTLTTAQGVWQVNPDGRVTFTPETGYSGTTPAVEYRITDSAGGTDVADLVVTVRPGPTASPDSGTTAQGVTVTLDPPVLGNDTPGLQANGAPGTFDVGSLVFVPGGTPGGTVSGDGKTLTIADQGVFTIGTAGAVSFAPAPSFTGVTTPAAYAVRDSLGNPTASTITITVDAISPTAEDDSASTPFGNPVEFSFVANDEPGAASAPIDIASGTFEASDNDAAWTISSDGKTITVPGEGAYVLGDDGRVTFTPQGGYVGTTTSVTYTVRDANGTPAKAGITVTVRPGPSAVDNEASTPQGVEVNVDVLVDDVPGVNADGTPGSWVTSSVRFVQADQPAGAVVSANGSTLTVQDEGVYTVQPNGTVTFDPDPGFRGVATPVVYTVTDTHGNDASADLTITVDPIDPVANDDAASTPLNTTVTLDGARDDAAGAPSAPLQLGLTVFPQAGQPAGAVVSANGKTLTMPDQGEYVIQADGSVEFTPVRGYTGTTTPVTYRIEDSNGTTDTAQLTVTVRRGPSASPDDARTPQNTDVVVPVLDNDSAGLAANGDQGAFVPASVVLPATGQPAGSTVAPDGKTLTVPGEGEYTVNADGTITFDPEPQFTGAASPITYSVTDEFGNDVSSTVVVTVTPIVPVATDDRAMTPYNTPVTLPGVTNDAAGATSAPLVPGRTDFPAAGQPQGSTVSADGRTVTVPGEGAWTLLADGTVLFTPADGFTGATTPVTYRIEDANGTTDTAQLTVTVRPAPKATNDAGTTPQNVDLTVAVLGNDVPGANADGTAGSWVATSVVFTSAGQPEGATVSADGKTLTVPGQGTYRVNPDGTITFDPVAAFTGTASPVTYAVIDSHGNPARATLAITVTPVVPTAADDRATTPHHTAVLIDVLGNDTAGSAAAPIDPATLRLVDPATGQPVTRVVVPGEGVWTVVDGQVRFEPEKGFSGTATPLGYVVSDANGTQVTATVTVVVGPAGSASPDKDATTPGNPVTVNVLGNDQAAPGEEMVPGSVCLLPETASGKTRSRGAQECVKSYTLDGVGTWVVNADGTITFTPVKGYTGTAEIGYTVTDTGDNVYESTISVTVKGDPDVGPSQGGNGGSPNDGGNGSFLPNTGGPQLALLVTALGLVLAGGALLLVRRRRYLA</sequence>
<dbReference type="EMBL" id="JACXYY010000005">
    <property type="protein sequence ID" value="MBD3915467.1"/>
    <property type="molecule type" value="Genomic_DNA"/>
</dbReference>
<dbReference type="Proteomes" id="UP000649289">
    <property type="component" value="Unassembled WGS sequence"/>
</dbReference>
<feature type="region of interest" description="Disordered" evidence="1">
    <location>
        <begin position="1609"/>
        <end position="1634"/>
    </location>
</feature>
<evidence type="ECO:0000259" key="4">
    <source>
        <dbReference type="Pfam" id="PF17892"/>
    </source>
</evidence>
<evidence type="ECO:0000259" key="5">
    <source>
        <dbReference type="Pfam" id="PF19076"/>
    </source>
</evidence>
<dbReference type="InterPro" id="IPR047589">
    <property type="entry name" value="DUF11_rpt"/>
</dbReference>
<name>A0ABR8MHL9_9ACTN</name>
<dbReference type="InterPro" id="IPR026395">
    <property type="entry name" value="CshA_fibril"/>
</dbReference>
<evidence type="ECO:0000259" key="3">
    <source>
        <dbReference type="Pfam" id="PF01345"/>
    </source>
</evidence>
<feature type="domain" description="CshA" evidence="5">
    <location>
        <begin position="705"/>
        <end position="815"/>
    </location>
</feature>
<evidence type="ECO:0000256" key="1">
    <source>
        <dbReference type="SAM" id="MobiDB-lite"/>
    </source>
</evidence>
<feature type="domain" description="CshA" evidence="5">
    <location>
        <begin position="496"/>
        <end position="585"/>
    </location>
</feature>
<comment type="caution">
    <text evidence="6">The sequence shown here is derived from an EMBL/GenBank/DDBJ whole genome shotgun (WGS) entry which is preliminary data.</text>
</comment>
<dbReference type="NCBIfam" id="TIGR01167">
    <property type="entry name" value="LPXTG_anchor"/>
    <property type="match status" value="1"/>
</dbReference>
<feature type="domain" description="CshA" evidence="5">
    <location>
        <begin position="1391"/>
        <end position="1495"/>
    </location>
</feature>
<organism evidence="6 7">
    <name type="scientific">Nocardioides hwasunensis</name>
    <dbReference type="NCBI Taxonomy" id="397258"/>
    <lineage>
        <taxon>Bacteria</taxon>
        <taxon>Bacillati</taxon>
        <taxon>Actinomycetota</taxon>
        <taxon>Actinomycetes</taxon>
        <taxon>Propionibacteriales</taxon>
        <taxon>Nocardioidaceae</taxon>
        <taxon>Nocardioides</taxon>
    </lineage>
</organism>
<feature type="region of interest" description="Disordered" evidence="1">
    <location>
        <begin position="483"/>
        <end position="515"/>
    </location>
</feature>
<dbReference type="NCBIfam" id="TIGR01451">
    <property type="entry name" value="B_ant_repeat"/>
    <property type="match status" value="1"/>
</dbReference>
<dbReference type="NCBIfam" id="NF012211">
    <property type="entry name" value="tand_rpt_95"/>
    <property type="match status" value="2"/>
</dbReference>
<dbReference type="Pfam" id="PF19076">
    <property type="entry name" value="CshA_repeat"/>
    <property type="match status" value="9"/>
</dbReference>